<keyword evidence="1" id="KW-0677">Repeat</keyword>
<dbReference type="PANTHER" id="PTHR47936">
    <property type="entry name" value="PPR_LONG DOMAIN-CONTAINING PROTEIN"/>
    <property type="match status" value="1"/>
</dbReference>
<protein>
    <submittedName>
        <fullName evidence="2">Uncharacterized protein</fullName>
    </submittedName>
</protein>
<dbReference type="InterPro" id="IPR011990">
    <property type="entry name" value="TPR-like_helical_dom_sf"/>
</dbReference>
<dbReference type="Proteomes" id="UP000654370">
    <property type="component" value="Unassembled WGS sequence"/>
</dbReference>
<name>A0A8H7UAZ1_MORIS</name>
<dbReference type="PANTHER" id="PTHR47936:SF1">
    <property type="entry name" value="PENTATRICOPEPTIDE REPEAT-CONTAINING PROTEIN GUN1, CHLOROPLASTIC"/>
    <property type="match status" value="1"/>
</dbReference>
<dbReference type="AlphaFoldDB" id="A0A8H7UAZ1"/>
<keyword evidence="3" id="KW-1185">Reference proteome</keyword>
<gene>
    <name evidence="2" type="ORF">INT43_005954</name>
</gene>
<evidence type="ECO:0000256" key="1">
    <source>
        <dbReference type="ARBA" id="ARBA00022737"/>
    </source>
</evidence>
<dbReference type="OrthoDB" id="185373at2759"/>
<dbReference type="EMBL" id="JAEPQZ010000012">
    <property type="protein sequence ID" value="KAG2174892.1"/>
    <property type="molecule type" value="Genomic_DNA"/>
</dbReference>
<evidence type="ECO:0000313" key="3">
    <source>
        <dbReference type="Proteomes" id="UP000654370"/>
    </source>
</evidence>
<evidence type="ECO:0000313" key="2">
    <source>
        <dbReference type="EMBL" id="KAG2174892.1"/>
    </source>
</evidence>
<organism evidence="2 3">
    <name type="scientific">Mortierella isabellina</name>
    <name type="common">Filamentous fungus</name>
    <name type="synonym">Umbelopsis isabellina</name>
    <dbReference type="NCBI Taxonomy" id="91625"/>
    <lineage>
        <taxon>Eukaryota</taxon>
        <taxon>Fungi</taxon>
        <taxon>Fungi incertae sedis</taxon>
        <taxon>Mucoromycota</taxon>
        <taxon>Mucoromycotina</taxon>
        <taxon>Umbelopsidomycetes</taxon>
        <taxon>Umbelopsidales</taxon>
        <taxon>Umbelopsidaceae</taxon>
        <taxon>Umbelopsis</taxon>
    </lineage>
</organism>
<reference evidence="2" key="1">
    <citation type="submission" date="2020-12" db="EMBL/GenBank/DDBJ databases">
        <title>Metabolic potential, ecology and presence of endohyphal bacteria is reflected in genomic diversity of Mucoromycotina.</title>
        <authorList>
            <person name="Muszewska A."/>
            <person name="Okrasinska A."/>
            <person name="Steczkiewicz K."/>
            <person name="Drgas O."/>
            <person name="Orlowska M."/>
            <person name="Perlinska-Lenart U."/>
            <person name="Aleksandrzak-Piekarczyk T."/>
            <person name="Szatraj K."/>
            <person name="Zielenkiewicz U."/>
            <person name="Pilsyk S."/>
            <person name="Malc E."/>
            <person name="Mieczkowski P."/>
            <person name="Kruszewska J.S."/>
            <person name="Biernat P."/>
            <person name="Pawlowska J."/>
        </authorList>
    </citation>
    <scope>NUCLEOTIDE SEQUENCE</scope>
    <source>
        <strain evidence="2">WA0000067209</strain>
    </source>
</reference>
<sequence>MSRSLIPRTACRSIQSINTIRMRNARFFSSSSRRLLPRFLTPKEEQELYQSITSSFRKQLATTSAKTQDFYSSIIEQSLFAVPKASPVSTSKLQDICGRIDAAVSSNRLVDLKKAQNELDISNAPIKYYNYLIRAFLRLKDINGAEMVLQNLPLGVLPSARTFTLLIQEYLSTDLDRAYEYMTQMQDMSCKLHRSFDYIVILRLHIKRDDPLAADFAWKDMIQHKDTVKPTMQLYTTYLGYLASKKNFEKASQVVQSLISSRRTNDSAQKTLTVVQYKTLLSLTNQLALNEHPQTARKLAELLLSSTLASAPSTAGGLPEGLLPTIVSTVLPSNMYSNIVTGYMDVGKYAQAIEFYKELKARSDVQLEPQLDEIIERARQSLQKASKKQSYHARIDLVNLAPA</sequence>
<proteinExistence type="predicted"/>
<comment type="caution">
    <text evidence="2">The sequence shown here is derived from an EMBL/GenBank/DDBJ whole genome shotgun (WGS) entry which is preliminary data.</text>
</comment>
<dbReference type="Gene3D" id="1.25.40.10">
    <property type="entry name" value="Tetratricopeptide repeat domain"/>
    <property type="match status" value="2"/>
</dbReference>
<accession>A0A8H7UAZ1</accession>